<evidence type="ECO:0000313" key="17">
    <source>
        <dbReference type="Proteomes" id="UP000193498"/>
    </source>
</evidence>
<keyword evidence="5" id="KW-0479">Metal-binding</keyword>
<dbReference type="InterPro" id="IPR002048">
    <property type="entry name" value="EF_hand_dom"/>
</dbReference>
<feature type="transmembrane region" description="Helical" evidence="14">
    <location>
        <begin position="362"/>
        <end position="380"/>
    </location>
</feature>
<evidence type="ECO:0000256" key="5">
    <source>
        <dbReference type="ARBA" id="ARBA00022723"/>
    </source>
</evidence>
<keyword evidence="8" id="KW-0106">Calcium</keyword>
<proteinExistence type="inferred from homology"/>
<comment type="similarity">
    <text evidence="2 13">Belongs to the mitochondrial carrier (TC 2.A.29) family.</text>
</comment>
<comment type="caution">
    <text evidence="16">The sequence shown here is derived from an EMBL/GenBank/DDBJ whole genome shotgun (WGS) entry which is preliminary data.</text>
</comment>
<evidence type="ECO:0000256" key="7">
    <source>
        <dbReference type="ARBA" id="ARBA00022792"/>
    </source>
</evidence>
<dbReference type="SUPFAM" id="SSF47473">
    <property type="entry name" value="EF-hand"/>
    <property type="match status" value="1"/>
</dbReference>
<feature type="domain" description="EF-hand" evidence="15">
    <location>
        <begin position="138"/>
        <end position="173"/>
    </location>
</feature>
<dbReference type="PANTHER" id="PTHR24089">
    <property type="entry name" value="SOLUTE CARRIER FAMILY 25"/>
    <property type="match status" value="1"/>
</dbReference>
<dbReference type="FunFam" id="1.50.40.10:FF:000016">
    <property type="entry name" value="Solute carrier family 25 member 23"/>
    <property type="match status" value="1"/>
</dbReference>
<dbReference type="InterPro" id="IPR018108">
    <property type="entry name" value="MCP_transmembrane"/>
</dbReference>
<keyword evidence="4 12" id="KW-0812">Transmembrane</keyword>
<dbReference type="OrthoDB" id="270584at2759"/>
<dbReference type="InterPro" id="IPR002067">
    <property type="entry name" value="MCP"/>
</dbReference>
<evidence type="ECO:0000259" key="15">
    <source>
        <dbReference type="PROSITE" id="PS50222"/>
    </source>
</evidence>
<dbReference type="InterPro" id="IPR011992">
    <property type="entry name" value="EF-hand-dom_pair"/>
</dbReference>
<evidence type="ECO:0000256" key="2">
    <source>
        <dbReference type="ARBA" id="ARBA00006375"/>
    </source>
</evidence>
<evidence type="ECO:0000256" key="11">
    <source>
        <dbReference type="ARBA" id="ARBA00023136"/>
    </source>
</evidence>
<evidence type="ECO:0000256" key="14">
    <source>
        <dbReference type="SAM" id="Phobius"/>
    </source>
</evidence>
<dbReference type="PRINTS" id="PR00926">
    <property type="entry name" value="MITOCARRIER"/>
</dbReference>
<evidence type="ECO:0000256" key="1">
    <source>
        <dbReference type="ARBA" id="ARBA00004448"/>
    </source>
</evidence>
<feature type="repeat" description="Solcar" evidence="12">
    <location>
        <begin position="406"/>
        <end position="495"/>
    </location>
</feature>
<feature type="transmembrane region" description="Helical" evidence="14">
    <location>
        <begin position="408"/>
        <end position="429"/>
    </location>
</feature>
<dbReference type="Pfam" id="PF13499">
    <property type="entry name" value="EF-hand_7"/>
    <property type="match status" value="1"/>
</dbReference>
<dbReference type="GO" id="GO:0005509">
    <property type="term" value="F:calcium ion binding"/>
    <property type="evidence" value="ECO:0007669"/>
    <property type="project" value="InterPro"/>
</dbReference>
<sequence length="501" mass="55456">MATTIPKHTPSSSLKPILISEHRSTAASSPYQETPLQREDRLQKSFRQFDLDKKGYLVVTDIERGTTRPLLGKEHASKILELLDENKDGVVDYLDFRSFLNTREAQLWKLFCELSNSTSRSLLPSQLHERLRSIGIELGQEELKEFVSFVDSKADGVIDFDEWKDFLLFAPHVKTLSHVYDHFVEAAQLTTDEEVEVLQPSMVLFLLAGAIAGAVSRTITAPLDRLKVYMQTQTHGGKKYGLSLNGAIRELYSAGGISNFFRGNGLNVVKIAPESAVKFYAYEHCKLLVRRAWGLEDGEDLSMAGRFLAGGFAGLASQTSIYPLEILKTRMMSSSGVVNNSHQSSIMLPTAKAMWRQEGMRAFFKGLLPSLVGVFPFAAIDLSVFESLKYSYIGYYTKNGGSCQEPSVLALLGCGMISGTVGATIVYPLSLIRTRLQAQGTPGHPHTYTGAFDVIRTTYRRETIRGFYKGIIPTLTKVVPAVSISYVVYEACKQNLGLVGS</sequence>
<keyword evidence="11 12" id="KW-0472">Membrane</keyword>
<feature type="domain" description="EF-hand" evidence="15">
    <location>
        <begin position="71"/>
        <end position="106"/>
    </location>
</feature>
<gene>
    <name evidence="16" type="ORF">K493DRAFT_210590</name>
</gene>
<evidence type="ECO:0000313" key="16">
    <source>
        <dbReference type="EMBL" id="ORY00792.1"/>
    </source>
</evidence>
<dbReference type="FunCoup" id="A0A1Y1YRY6">
    <property type="interactions" value="62"/>
</dbReference>
<feature type="repeat" description="Solcar" evidence="12">
    <location>
        <begin position="301"/>
        <end position="391"/>
    </location>
</feature>
<evidence type="ECO:0000256" key="12">
    <source>
        <dbReference type="PROSITE-ProRule" id="PRU00282"/>
    </source>
</evidence>
<dbReference type="Gene3D" id="1.50.40.10">
    <property type="entry name" value="Mitochondrial carrier domain"/>
    <property type="match status" value="1"/>
</dbReference>
<dbReference type="InParanoid" id="A0A1Y1YRY6"/>
<evidence type="ECO:0000256" key="6">
    <source>
        <dbReference type="ARBA" id="ARBA00022737"/>
    </source>
</evidence>
<dbReference type="PROSITE" id="PS50222">
    <property type="entry name" value="EF_HAND_2"/>
    <property type="match status" value="2"/>
</dbReference>
<keyword evidence="9 14" id="KW-1133">Transmembrane helix</keyword>
<evidence type="ECO:0000256" key="3">
    <source>
        <dbReference type="ARBA" id="ARBA00022448"/>
    </source>
</evidence>
<comment type="subcellular location">
    <subcellularLocation>
        <location evidence="1">Mitochondrion inner membrane</location>
        <topology evidence="1">Multi-pass membrane protein</topology>
    </subcellularLocation>
</comment>
<dbReference type="GO" id="GO:0005743">
    <property type="term" value="C:mitochondrial inner membrane"/>
    <property type="evidence" value="ECO:0007669"/>
    <property type="project" value="UniProtKB-SubCell"/>
</dbReference>
<keyword evidence="17" id="KW-1185">Reference proteome</keyword>
<reference evidence="16 17" key="1">
    <citation type="submission" date="2016-07" db="EMBL/GenBank/DDBJ databases">
        <title>Pervasive Adenine N6-methylation of Active Genes in Fungi.</title>
        <authorList>
            <consortium name="DOE Joint Genome Institute"/>
            <person name="Mondo S.J."/>
            <person name="Dannebaum R.O."/>
            <person name="Kuo R.C."/>
            <person name="Labutti K."/>
            <person name="Haridas S."/>
            <person name="Kuo A."/>
            <person name="Salamov A."/>
            <person name="Ahrendt S.R."/>
            <person name="Lipzen A."/>
            <person name="Sullivan W."/>
            <person name="Andreopoulos W.B."/>
            <person name="Clum A."/>
            <person name="Lindquist E."/>
            <person name="Daum C."/>
            <person name="Ramamoorthy G.K."/>
            <person name="Gryganskyi A."/>
            <person name="Culley D."/>
            <person name="Magnuson J.K."/>
            <person name="James T.Y."/>
            <person name="O'Malley M.A."/>
            <person name="Stajich J.E."/>
            <person name="Spatafora J.W."/>
            <person name="Visel A."/>
            <person name="Grigoriev I.V."/>
        </authorList>
    </citation>
    <scope>NUCLEOTIDE SEQUENCE [LARGE SCALE GENOMIC DNA]</scope>
    <source>
        <strain evidence="16 17">CBS 931.73</strain>
    </source>
</reference>
<dbReference type="AlphaFoldDB" id="A0A1Y1YRY6"/>
<dbReference type="PROSITE" id="PS50920">
    <property type="entry name" value="SOLCAR"/>
    <property type="match status" value="3"/>
</dbReference>
<dbReference type="SUPFAM" id="SSF103506">
    <property type="entry name" value="Mitochondrial carrier"/>
    <property type="match status" value="1"/>
</dbReference>
<protein>
    <submittedName>
        <fullName evidence="16">Putative Mcsc-pending-prov protein</fullName>
    </submittedName>
</protein>
<dbReference type="PROSITE" id="PS00018">
    <property type="entry name" value="EF_HAND_1"/>
    <property type="match status" value="1"/>
</dbReference>
<keyword evidence="3 13" id="KW-0813">Transport</keyword>
<dbReference type="Gene3D" id="1.10.238.10">
    <property type="entry name" value="EF-hand"/>
    <property type="match status" value="2"/>
</dbReference>
<evidence type="ECO:0000256" key="13">
    <source>
        <dbReference type="RuleBase" id="RU000488"/>
    </source>
</evidence>
<keyword evidence="10" id="KW-0496">Mitochondrion</keyword>
<dbReference type="Pfam" id="PF00153">
    <property type="entry name" value="Mito_carr"/>
    <property type="match status" value="3"/>
</dbReference>
<dbReference type="GO" id="GO:0055085">
    <property type="term" value="P:transmembrane transport"/>
    <property type="evidence" value="ECO:0007669"/>
    <property type="project" value="InterPro"/>
</dbReference>
<dbReference type="Proteomes" id="UP000193498">
    <property type="component" value="Unassembled WGS sequence"/>
</dbReference>
<evidence type="ECO:0000256" key="10">
    <source>
        <dbReference type="ARBA" id="ARBA00023128"/>
    </source>
</evidence>
<dbReference type="CDD" id="cd00051">
    <property type="entry name" value="EFh"/>
    <property type="match status" value="1"/>
</dbReference>
<organism evidence="16 17">
    <name type="scientific">Basidiobolus meristosporus CBS 931.73</name>
    <dbReference type="NCBI Taxonomy" id="1314790"/>
    <lineage>
        <taxon>Eukaryota</taxon>
        <taxon>Fungi</taxon>
        <taxon>Fungi incertae sedis</taxon>
        <taxon>Zoopagomycota</taxon>
        <taxon>Entomophthoromycotina</taxon>
        <taxon>Basidiobolomycetes</taxon>
        <taxon>Basidiobolales</taxon>
        <taxon>Basidiobolaceae</taxon>
        <taxon>Basidiobolus</taxon>
    </lineage>
</organism>
<name>A0A1Y1YRY6_9FUNG</name>
<dbReference type="STRING" id="1314790.A0A1Y1YRY6"/>
<evidence type="ECO:0000256" key="8">
    <source>
        <dbReference type="ARBA" id="ARBA00022837"/>
    </source>
</evidence>
<evidence type="ECO:0000256" key="4">
    <source>
        <dbReference type="ARBA" id="ARBA00022692"/>
    </source>
</evidence>
<dbReference type="InterPro" id="IPR018247">
    <property type="entry name" value="EF_Hand_1_Ca_BS"/>
</dbReference>
<evidence type="ECO:0000256" key="9">
    <source>
        <dbReference type="ARBA" id="ARBA00022989"/>
    </source>
</evidence>
<dbReference type="InterPro" id="IPR023395">
    <property type="entry name" value="MCP_dom_sf"/>
</dbReference>
<keyword evidence="6" id="KW-0677">Repeat</keyword>
<feature type="repeat" description="Solcar" evidence="12">
    <location>
        <begin position="200"/>
        <end position="288"/>
    </location>
</feature>
<accession>A0A1Y1YRY6</accession>
<dbReference type="EMBL" id="MCFE01000078">
    <property type="protein sequence ID" value="ORY00792.1"/>
    <property type="molecule type" value="Genomic_DNA"/>
</dbReference>
<keyword evidence="7" id="KW-0999">Mitochondrion inner membrane</keyword>